<reference evidence="4 5" key="1">
    <citation type="journal article" date="2018" name="Nat. Ecol. Evol.">
        <title>Pezizomycetes genomes reveal the molecular basis of ectomycorrhizal truffle lifestyle.</title>
        <authorList>
            <person name="Murat C."/>
            <person name="Payen T."/>
            <person name="Noel B."/>
            <person name="Kuo A."/>
            <person name="Morin E."/>
            <person name="Chen J."/>
            <person name="Kohler A."/>
            <person name="Krizsan K."/>
            <person name="Balestrini R."/>
            <person name="Da Silva C."/>
            <person name="Montanini B."/>
            <person name="Hainaut M."/>
            <person name="Levati E."/>
            <person name="Barry K.W."/>
            <person name="Belfiori B."/>
            <person name="Cichocki N."/>
            <person name="Clum A."/>
            <person name="Dockter R.B."/>
            <person name="Fauchery L."/>
            <person name="Guy J."/>
            <person name="Iotti M."/>
            <person name="Le Tacon F."/>
            <person name="Lindquist E.A."/>
            <person name="Lipzen A."/>
            <person name="Malagnac F."/>
            <person name="Mello A."/>
            <person name="Molinier V."/>
            <person name="Miyauchi S."/>
            <person name="Poulain J."/>
            <person name="Riccioni C."/>
            <person name="Rubini A."/>
            <person name="Sitrit Y."/>
            <person name="Splivallo R."/>
            <person name="Traeger S."/>
            <person name="Wang M."/>
            <person name="Zifcakova L."/>
            <person name="Wipf D."/>
            <person name="Zambonelli A."/>
            <person name="Paolocci F."/>
            <person name="Nowrousian M."/>
            <person name="Ottonello S."/>
            <person name="Baldrian P."/>
            <person name="Spatafora J.W."/>
            <person name="Henrissat B."/>
            <person name="Nagy L.G."/>
            <person name="Aury J.M."/>
            <person name="Wincker P."/>
            <person name="Grigoriev I.V."/>
            <person name="Bonfante P."/>
            <person name="Martin F.M."/>
        </authorList>
    </citation>
    <scope>NUCLEOTIDE SEQUENCE [LARGE SCALE GENOMIC DNA]</scope>
    <source>
        <strain evidence="4 5">RN42</strain>
    </source>
</reference>
<dbReference type="EMBL" id="ML119815">
    <property type="protein sequence ID" value="RPA73608.1"/>
    <property type="molecule type" value="Genomic_DNA"/>
</dbReference>
<keyword evidence="3" id="KW-0732">Signal</keyword>
<sequence>MLPTKSQSIFRLCLLALLLPIPLSVSAYPSPPVETNTTGEHGIITTLGNSTEVTTLVEGTLIRAELEKVCSHYRSHREKPGSVDEVVKEDFRLEAACYPETIAWSNSLAWYFRKKKKTMKYLIVNLWSLVVAIGLPSLVAVSLLACLVAGWHRRRGKATDRVLMQIKEMPYSDNSHNSEPKAGPNTDQKSHQASSRFA</sequence>
<organism evidence="4 5">
    <name type="scientific">Ascobolus immersus RN42</name>
    <dbReference type="NCBI Taxonomy" id="1160509"/>
    <lineage>
        <taxon>Eukaryota</taxon>
        <taxon>Fungi</taxon>
        <taxon>Dikarya</taxon>
        <taxon>Ascomycota</taxon>
        <taxon>Pezizomycotina</taxon>
        <taxon>Pezizomycetes</taxon>
        <taxon>Pezizales</taxon>
        <taxon>Ascobolaceae</taxon>
        <taxon>Ascobolus</taxon>
    </lineage>
</organism>
<keyword evidence="2" id="KW-1133">Transmembrane helix</keyword>
<feature type="signal peptide" evidence="3">
    <location>
        <begin position="1"/>
        <end position="27"/>
    </location>
</feature>
<evidence type="ECO:0000313" key="5">
    <source>
        <dbReference type="Proteomes" id="UP000275078"/>
    </source>
</evidence>
<keyword evidence="2" id="KW-0472">Membrane</keyword>
<evidence type="ECO:0000256" key="2">
    <source>
        <dbReference type="SAM" id="Phobius"/>
    </source>
</evidence>
<feature type="transmembrane region" description="Helical" evidence="2">
    <location>
        <begin position="126"/>
        <end position="151"/>
    </location>
</feature>
<protein>
    <submittedName>
        <fullName evidence="4">Uncharacterized protein</fullName>
    </submittedName>
</protein>
<feature type="region of interest" description="Disordered" evidence="1">
    <location>
        <begin position="169"/>
        <end position="198"/>
    </location>
</feature>
<evidence type="ECO:0000313" key="4">
    <source>
        <dbReference type="EMBL" id="RPA73608.1"/>
    </source>
</evidence>
<feature type="compositionally biased region" description="Polar residues" evidence="1">
    <location>
        <begin position="185"/>
        <end position="198"/>
    </location>
</feature>
<accession>A0A3N4HM72</accession>
<proteinExistence type="predicted"/>
<evidence type="ECO:0000256" key="1">
    <source>
        <dbReference type="SAM" id="MobiDB-lite"/>
    </source>
</evidence>
<feature type="chain" id="PRO_5017974049" evidence="3">
    <location>
        <begin position="28"/>
        <end position="198"/>
    </location>
</feature>
<name>A0A3N4HM72_ASCIM</name>
<keyword evidence="2" id="KW-0812">Transmembrane</keyword>
<gene>
    <name evidence="4" type="ORF">BJ508DRAFT_48274</name>
</gene>
<keyword evidence="5" id="KW-1185">Reference proteome</keyword>
<dbReference type="Proteomes" id="UP000275078">
    <property type="component" value="Unassembled WGS sequence"/>
</dbReference>
<evidence type="ECO:0000256" key="3">
    <source>
        <dbReference type="SAM" id="SignalP"/>
    </source>
</evidence>
<dbReference type="AlphaFoldDB" id="A0A3N4HM72"/>